<dbReference type="Gene3D" id="3.30.230.10">
    <property type="match status" value="1"/>
</dbReference>
<protein>
    <submittedName>
        <fullName evidence="1">Mg chelatase-like protein</fullName>
    </submittedName>
</protein>
<proteinExistence type="predicted"/>
<accession>A0A0G0CKL0</accession>
<gene>
    <name evidence="1" type="ORF">UR42_C0011G0007</name>
</gene>
<organism evidence="1 2">
    <name type="scientific">Candidatus Roizmanbacteria bacterium GW2011_GWA2_33_33</name>
    <dbReference type="NCBI Taxonomy" id="1618476"/>
    <lineage>
        <taxon>Bacteria</taxon>
        <taxon>Candidatus Roizmaniibacteriota</taxon>
    </lineage>
</organism>
<dbReference type="PATRIC" id="fig|1618476.3.peg.185"/>
<evidence type="ECO:0000313" key="2">
    <source>
        <dbReference type="Proteomes" id="UP000034045"/>
    </source>
</evidence>
<dbReference type="Pfam" id="PF13541">
    <property type="entry name" value="ChlI"/>
    <property type="match status" value="1"/>
</dbReference>
<reference evidence="1 2" key="1">
    <citation type="journal article" date="2015" name="Nature">
        <title>rRNA introns, odd ribosomes, and small enigmatic genomes across a large radiation of phyla.</title>
        <authorList>
            <person name="Brown C.T."/>
            <person name="Hug L.A."/>
            <person name="Thomas B.C."/>
            <person name="Sharon I."/>
            <person name="Castelle C.J."/>
            <person name="Singh A."/>
            <person name="Wilkins M.J."/>
            <person name="Williams K.H."/>
            <person name="Banfield J.F."/>
        </authorList>
    </citation>
    <scope>NUCLEOTIDE SEQUENCE [LARGE SCALE GENOMIC DNA]</scope>
</reference>
<sequence>MLAKIFSGTVIGLDGILIEVEVDVASKGFPGFTIVGLPDKAVGEAKERVRAAINNASFKIPDTRITVNLAPADIPKVGSAFDLPMAVGILSAGGIIKKEIHDSLFVGELSLKGDVRRVPGAISIALLAKSKKIKKIFVSRENISEVILVDGIEVYPVDNLINLILHLNEVKLISPFPPRILSVL</sequence>
<dbReference type="SUPFAM" id="SSF54211">
    <property type="entry name" value="Ribosomal protein S5 domain 2-like"/>
    <property type="match status" value="1"/>
</dbReference>
<name>A0A0G0CKL0_9BACT</name>
<comment type="caution">
    <text evidence="1">The sequence shown here is derived from an EMBL/GenBank/DDBJ whole genome shotgun (WGS) entry which is preliminary data.</text>
</comment>
<dbReference type="AlphaFoldDB" id="A0A0G0CKL0"/>
<dbReference type="Proteomes" id="UP000034045">
    <property type="component" value="Unassembled WGS sequence"/>
</dbReference>
<evidence type="ECO:0000313" key="1">
    <source>
        <dbReference type="EMBL" id="KKP51715.1"/>
    </source>
</evidence>
<dbReference type="InterPro" id="IPR014721">
    <property type="entry name" value="Ribsml_uS5_D2-typ_fold_subgr"/>
</dbReference>
<dbReference type="EMBL" id="LBPD01000011">
    <property type="protein sequence ID" value="KKP51715.1"/>
    <property type="molecule type" value="Genomic_DNA"/>
</dbReference>
<dbReference type="InterPro" id="IPR020568">
    <property type="entry name" value="Ribosomal_Su5_D2-typ_SF"/>
</dbReference>